<evidence type="ECO:0000256" key="1">
    <source>
        <dbReference type="ARBA" id="ARBA00004323"/>
    </source>
</evidence>
<feature type="transmembrane region" description="Helical" evidence="7">
    <location>
        <begin position="173"/>
        <end position="196"/>
    </location>
</feature>
<feature type="compositionally biased region" description="Basic and acidic residues" evidence="6">
    <location>
        <begin position="219"/>
        <end position="230"/>
    </location>
</feature>
<feature type="compositionally biased region" description="Low complexity" evidence="6">
    <location>
        <begin position="1494"/>
        <end position="1517"/>
    </location>
</feature>
<feature type="domain" description="Glycosyltransferase 61 catalytic" evidence="8">
    <location>
        <begin position="1106"/>
        <end position="1192"/>
    </location>
</feature>
<evidence type="ECO:0000313" key="10">
    <source>
        <dbReference type="Proteomes" id="UP000636709"/>
    </source>
</evidence>
<keyword evidence="3" id="KW-0328">Glycosyltransferase</keyword>
<keyword evidence="4" id="KW-0808">Transferase</keyword>
<comment type="pathway">
    <text evidence="2">Glycan metabolism.</text>
</comment>
<evidence type="ECO:0000256" key="3">
    <source>
        <dbReference type="ARBA" id="ARBA00022676"/>
    </source>
</evidence>
<evidence type="ECO:0000256" key="7">
    <source>
        <dbReference type="SAM" id="Phobius"/>
    </source>
</evidence>
<dbReference type="InterPro" id="IPR049625">
    <property type="entry name" value="Glyco_transf_61_cat"/>
</dbReference>
<reference evidence="9" key="1">
    <citation type="submission" date="2020-07" db="EMBL/GenBank/DDBJ databases">
        <title>Genome sequence and genetic diversity analysis of an under-domesticated orphan crop, white fonio (Digitaria exilis).</title>
        <authorList>
            <person name="Bennetzen J.L."/>
            <person name="Chen S."/>
            <person name="Ma X."/>
            <person name="Wang X."/>
            <person name="Yssel A.E.J."/>
            <person name="Chaluvadi S.R."/>
            <person name="Johnson M."/>
            <person name="Gangashetty P."/>
            <person name="Hamidou F."/>
            <person name="Sanogo M.D."/>
            <person name="Zwaenepoel A."/>
            <person name="Wallace J."/>
            <person name="Van De Peer Y."/>
            <person name="Van Deynze A."/>
        </authorList>
    </citation>
    <scope>NUCLEOTIDE SEQUENCE</scope>
    <source>
        <tissue evidence="9">Leaves</tissue>
    </source>
</reference>
<keyword evidence="7" id="KW-0472">Membrane</keyword>
<feature type="transmembrane region" description="Helical" evidence="7">
    <location>
        <begin position="712"/>
        <end position="731"/>
    </location>
</feature>
<evidence type="ECO:0000259" key="8">
    <source>
        <dbReference type="Pfam" id="PF04577"/>
    </source>
</evidence>
<evidence type="ECO:0000256" key="4">
    <source>
        <dbReference type="ARBA" id="ARBA00022679"/>
    </source>
</evidence>
<feature type="compositionally biased region" description="Basic and acidic residues" evidence="6">
    <location>
        <begin position="897"/>
        <end position="914"/>
    </location>
</feature>
<dbReference type="Proteomes" id="UP000636709">
    <property type="component" value="Unassembled WGS sequence"/>
</dbReference>
<feature type="compositionally biased region" description="Low complexity" evidence="6">
    <location>
        <begin position="206"/>
        <end position="216"/>
    </location>
</feature>
<feature type="region of interest" description="Disordered" evidence="6">
    <location>
        <begin position="808"/>
        <end position="841"/>
    </location>
</feature>
<name>A0A835A9V6_9POAL</name>
<feature type="region of interest" description="Disordered" evidence="6">
    <location>
        <begin position="66"/>
        <end position="87"/>
    </location>
</feature>
<proteinExistence type="predicted"/>
<evidence type="ECO:0000256" key="2">
    <source>
        <dbReference type="ARBA" id="ARBA00004881"/>
    </source>
</evidence>
<feature type="region of interest" description="Disordered" evidence="6">
    <location>
        <begin position="887"/>
        <end position="914"/>
    </location>
</feature>
<keyword evidence="7" id="KW-0812">Transmembrane</keyword>
<accession>A0A835A9V6</accession>
<dbReference type="GO" id="GO:0000139">
    <property type="term" value="C:Golgi membrane"/>
    <property type="evidence" value="ECO:0007669"/>
    <property type="project" value="UniProtKB-SubCell"/>
</dbReference>
<dbReference type="PANTHER" id="PTHR20961:SF97">
    <property type="entry name" value="ALPHA-1,3-ARABINOSYLTRANSFERASE XAT3"/>
    <property type="match status" value="1"/>
</dbReference>
<feature type="compositionally biased region" description="Polar residues" evidence="6">
    <location>
        <begin position="808"/>
        <end position="820"/>
    </location>
</feature>
<feature type="transmembrane region" description="Helical" evidence="7">
    <location>
        <begin position="759"/>
        <end position="778"/>
    </location>
</feature>
<feature type="domain" description="Glycosyltransferase 61 catalytic" evidence="8">
    <location>
        <begin position="401"/>
        <end position="560"/>
    </location>
</feature>
<dbReference type="OrthoDB" id="529273at2759"/>
<keyword evidence="10" id="KW-1185">Reference proteome</keyword>
<gene>
    <name evidence="9" type="ORF">HU200_064331</name>
</gene>
<feature type="region of interest" description="Disordered" evidence="6">
    <location>
        <begin position="206"/>
        <end position="253"/>
    </location>
</feature>
<feature type="region of interest" description="Disordered" evidence="6">
    <location>
        <begin position="1489"/>
        <end position="1525"/>
    </location>
</feature>
<dbReference type="InterPro" id="IPR007657">
    <property type="entry name" value="Glycosyltransferase_61"/>
</dbReference>
<dbReference type="EMBL" id="JACEFO010002765">
    <property type="protein sequence ID" value="KAF8649360.1"/>
    <property type="molecule type" value="Genomic_DNA"/>
</dbReference>
<feature type="compositionally biased region" description="Polar residues" evidence="6">
    <location>
        <begin position="77"/>
        <end position="87"/>
    </location>
</feature>
<evidence type="ECO:0000256" key="6">
    <source>
        <dbReference type="SAM" id="MobiDB-lite"/>
    </source>
</evidence>
<organism evidence="9 10">
    <name type="scientific">Digitaria exilis</name>
    <dbReference type="NCBI Taxonomy" id="1010633"/>
    <lineage>
        <taxon>Eukaryota</taxon>
        <taxon>Viridiplantae</taxon>
        <taxon>Streptophyta</taxon>
        <taxon>Embryophyta</taxon>
        <taxon>Tracheophyta</taxon>
        <taxon>Spermatophyta</taxon>
        <taxon>Magnoliopsida</taxon>
        <taxon>Liliopsida</taxon>
        <taxon>Poales</taxon>
        <taxon>Poaceae</taxon>
        <taxon>PACMAD clade</taxon>
        <taxon>Panicoideae</taxon>
        <taxon>Panicodae</taxon>
        <taxon>Paniceae</taxon>
        <taxon>Anthephorinae</taxon>
        <taxon>Digitaria</taxon>
    </lineage>
</organism>
<keyword evidence="7" id="KW-1133">Transmembrane helix</keyword>
<evidence type="ECO:0000256" key="5">
    <source>
        <dbReference type="ARBA" id="ARBA00023180"/>
    </source>
</evidence>
<sequence length="1573" mass="173241">MRVMSEILATLAVANDFLRIMQGCRPKEPQAESFAHNGVSKERTVYSRSGGGTVREGRRGRNAFGEVLEQRRPSSPAECQSKQPSTQNPLRCAVLGDSLHACIRLHPLKQSEEDEAASARRSRRACFVLSCVWALMASSTAYSRPSKPPGPAAGDRRGPRLAKELGRIEPKKLGIGLVAGCCLALLTYLSFARLFAIYSPNAPPATATMPATEAAPVHQKTEVEEQKDVTDPEADPNMLNIPEATRKDEQEEAPAMKRAATEAKITCDENGVDEGFPYARPPVCELAGDIRIRPKEKTMYFVNPSGAGPFDANGEKKIRPFARKDDFLLPGVVEVTIKSVASAEVAPQCTRQHDVPVVVFSVAGYTDNFFHDNTDVLIPLFLTTAHLKGEVQLLITNFKPWWVHKFTPLLKKLSNYDVINFDKDDGVHCFRAGHLGLYRDRDLIISPHPTRNPHNYSMVDYNRFLRRAFNLPRDAPAVLGEETGAKPKMLIIERKGTRKLLNLREVLAMCEDLGFKVTVAEAGGDVRGFAESVNAADVLLAVHGAGLTNQIFLPTGAVLVQIVPWGKMDWMATNFYGQPARDMRLRYVEYYVSEEETTLKDKYPRDHYVFTDPMRIHGQGWPAIAEIIMKQDVMVNLTRFKPFLLKALDELQDQPSSCRVARSVSGYRLLHSSTDPSYDQASLTGAVCDPPPLPCLASSPRGTQDGKRPNSLTAAFCLLWCAPGVFFFSVGSSKWRKGRMKSGERSKLVRGLRQESRRFRLLVIVVGFFLVSLTFVVLSKPEAILFSLNGKLPVDQAPTSILIQQKVNSAPATSGKTSTDALREEEESHVLSEPDPTSGMAELTPNKDGGGLERHIIPLSGHPEFATDSIPPSPWVFAVAHPGFHAAGAETGGGGDGEGKGKMGEERANAAEKHRVTLPTVSNYTIHDSEDTENGKQDDGVYPTPRDELWKIKPYPRKGDEFCLSHITELTVKSGKVAPECTKYHDVPAVIFSLTGYTGNLFHDFTDVMVPLFTTASEFNGEVQFLITDMALWWTIKYHTVLQKLSKYPVIDFSKDDQVHCFKHVIVGLHAYMEFTIDSSKAPHNYSMVDFNRFMRGAYSLGRDTVTALGEYPKVKPRLLIIKRHRTRMFLNLDEIVAMAEELGFEVVIDEANVSSDISKFARLVNTVDVMMGVHGAGLTNCVFLPQNATLIQIVPWGGLEWVSRADFGNPAELMGLHYKQYSISVDESSLTEQYPRDHEIFKNPIAFHKHGFDFIRQTFMDKQNPVSFFADPPPLGIAILARITLLFRALHPPAPCLALDPAVALSRRCRPSSPLPPLVRVVTLLRRPAAFTLTAHPHPALLASAPLSPLLASVEYDGGRDGDAIVTDEEGGGNNPRFAASDGVPPEVVIVGFRGASVTGGLTGPYRRSDRLLSEAPTRRFLTTVRSSAFINLVFEDRSTIPSTMGFDVGEDNIVTASLEDLTVEDPERFMALQKHIEAEFLKTFRKGREDPGQTASTAGQTATGGQTVATGGQTANSGGQTDSTNAMVFVSEQPMPLATVPNSASVGLCYRRSDQLRQAVRPLVPMDAQRC</sequence>
<comment type="subcellular location">
    <subcellularLocation>
        <location evidence="1">Golgi apparatus membrane</location>
        <topology evidence="1">Single-pass type II membrane protein</topology>
    </subcellularLocation>
</comment>
<dbReference type="GO" id="GO:0016763">
    <property type="term" value="F:pentosyltransferase activity"/>
    <property type="evidence" value="ECO:0007669"/>
    <property type="project" value="UniProtKB-ARBA"/>
</dbReference>
<dbReference type="PANTHER" id="PTHR20961">
    <property type="entry name" value="GLYCOSYLTRANSFERASE"/>
    <property type="match status" value="1"/>
</dbReference>
<protein>
    <recommendedName>
        <fullName evidence="8">Glycosyltransferase 61 catalytic domain-containing protein</fullName>
    </recommendedName>
</protein>
<dbReference type="Pfam" id="PF04577">
    <property type="entry name" value="Glyco_transf_61"/>
    <property type="match status" value="2"/>
</dbReference>
<keyword evidence="5" id="KW-0325">Glycoprotein</keyword>
<comment type="caution">
    <text evidence="9">The sequence shown here is derived from an EMBL/GenBank/DDBJ whole genome shotgun (WGS) entry which is preliminary data.</text>
</comment>
<evidence type="ECO:0000313" key="9">
    <source>
        <dbReference type="EMBL" id="KAF8649360.1"/>
    </source>
</evidence>